<dbReference type="CDD" id="cd06261">
    <property type="entry name" value="TM_PBP2"/>
    <property type="match status" value="1"/>
</dbReference>
<keyword evidence="6 7" id="KW-0472">Membrane</keyword>
<dbReference type="Pfam" id="PF00528">
    <property type="entry name" value="BPD_transp_1"/>
    <property type="match status" value="1"/>
</dbReference>
<name>A0ABP9S2U0_9ACTN</name>
<evidence type="ECO:0000256" key="4">
    <source>
        <dbReference type="ARBA" id="ARBA00022692"/>
    </source>
</evidence>
<evidence type="ECO:0000259" key="9">
    <source>
        <dbReference type="PROSITE" id="PS50928"/>
    </source>
</evidence>
<comment type="subcellular location">
    <subcellularLocation>
        <location evidence="1 7">Cell membrane</location>
        <topology evidence="1 7">Multi-pass membrane protein</topology>
    </subcellularLocation>
</comment>
<accession>A0ABP9S2U0</accession>
<evidence type="ECO:0000256" key="2">
    <source>
        <dbReference type="ARBA" id="ARBA00022448"/>
    </source>
</evidence>
<keyword evidence="2 7" id="KW-0813">Transport</keyword>
<evidence type="ECO:0000256" key="8">
    <source>
        <dbReference type="SAM" id="MobiDB-lite"/>
    </source>
</evidence>
<feature type="transmembrane region" description="Helical" evidence="7">
    <location>
        <begin position="99"/>
        <end position="121"/>
    </location>
</feature>
<feature type="domain" description="ABC transmembrane type-1" evidence="9">
    <location>
        <begin position="95"/>
        <end position="290"/>
    </location>
</feature>
<dbReference type="EMBL" id="BAABJQ010000013">
    <property type="protein sequence ID" value="GAA5189752.1"/>
    <property type="molecule type" value="Genomic_DNA"/>
</dbReference>
<comment type="caution">
    <text evidence="10">The sequence shown here is derived from an EMBL/GenBank/DDBJ whole genome shotgun (WGS) entry which is preliminary data.</text>
</comment>
<feature type="transmembrane region" description="Helical" evidence="7">
    <location>
        <begin position="35"/>
        <end position="58"/>
    </location>
</feature>
<evidence type="ECO:0000256" key="7">
    <source>
        <dbReference type="RuleBase" id="RU363032"/>
    </source>
</evidence>
<gene>
    <name evidence="10" type="ORF">GCM10023322_43160</name>
</gene>
<evidence type="ECO:0000256" key="1">
    <source>
        <dbReference type="ARBA" id="ARBA00004651"/>
    </source>
</evidence>
<evidence type="ECO:0000256" key="6">
    <source>
        <dbReference type="ARBA" id="ARBA00023136"/>
    </source>
</evidence>
<dbReference type="PANTHER" id="PTHR43744:SF12">
    <property type="entry name" value="ABC TRANSPORTER PERMEASE PROTEIN MG189-RELATED"/>
    <property type="match status" value="1"/>
</dbReference>
<evidence type="ECO:0000256" key="5">
    <source>
        <dbReference type="ARBA" id="ARBA00022989"/>
    </source>
</evidence>
<keyword evidence="3" id="KW-1003">Cell membrane</keyword>
<keyword evidence="4 7" id="KW-0812">Transmembrane</keyword>
<keyword evidence="11" id="KW-1185">Reference proteome</keyword>
<dbReference type="Proteomes" id="UP001501570">
    <property type="component" value="Unassembled WGS sequence"/>
</dbReference>
<feature type="transmembrane region" description="Helical" evidence="7">
    <location>
        <begin position="130"/>
        <end position="152"/>
    </location>
</feature>
<evidence type="ECO:0000256" key="3">
    <source>
        <dbReference type="ARBA" id="ARBA00022475"/>
    </source>
</evidence>
<organism evidence="10 11">
    <name type="scientific">Rugosimonospora acidiphila</name>
    <dbReference type="NCBI Taxonomy" id="556531"/>
    <lineage>
        <taxon>Bacteria</taxon>
        <taxon>Bacillati</taxon>
        <taxon>Actinomycetota</taxon>
        <taxon>Actinomycetes</taxon>
        <taxon>Micromonosporales</taxon>
        <taxon>Micromonosporaceae</taxon>
        <taxon>Rugosimonospora</taxon>
    </lineage>
</organism>
<evidence type="ECO:0000313" key="10">
    <source>
        <dbReference type="EMBL" id="GAA5189752.1"/>
    </source>
</evidence>
<sequence length="305" mass="33144">MSTTTTPPETRGRYVAPAKAPAAARRNRPGRVTPAGVVQYALLIALAVASFFLIFVMVDLSLRRGSDIYVNFWHLFSAPDFGNYRTAVVKLLPALGRTLFIAVASIAGILLASTASAYAFARLRFPGRDVLYYLVLAVMTVPTVILLTPQFVLANQLHLVGSVWGLIVFYIAAGLPFAVFLVTTFFRSQPDEVFQAARMDGASEVQSLLRVAVPLATPILVTVAMMNFLTVYGDYIWPTLILNSGNDTLLMALQTFSPRLDAYVNRPDFGVQSAGYAFATIPQLIVFILGMRYFVAGVTSGAVKA</sequence>
<protein>
    <submittedName>
        <fullName evidence="10">Carbohydrate ABC transporter permease</fullName>
    </submittedName>
</protein>
<evidence type="ECO:0000313" key="11">
    <source>
        <dbReference type="Proteomes" id="UP001501570"/>
    </source>
</evidence>
<feature type="transmembrane region" description="Helical" evidence="7">
    <location>
        <begin position="207"/>
        <end position="229"/>
    </location>
</feature>
<reference evidence="11" key="1">
    <citation type="journal article" date="2019" name="Int. J. Syst. Evol. Microbiol.">
        <title>The Global Catalogue of Microorganisms (GCM) 10K type strain sequencing project: providing services to taxonomists for standard genome sequencing and annotation.</title>
        <authorList>
            <consortium name="The Broad Institute Genomics Platform"/>
            <consortium name="The Broad Institute Genome Sequencing Center for Infectious Disease"/>
            <person name="Wu L."/>
            <person name="Ma J."/>
        </authorList>
    </citation>
    <scope>NUCLEOTIDE SEQUENCE [LARGE SCALE GENOMIC DNA]</scope>
    <source>
        <strain evidence="11">JCM 18304</strain>
    </source>
</reference>
<keyword evidence="5 7" id="KW-1133">Transmembrane helix</keyword>
<dbReference type="PANTHER" id="PTHR43744">
    <property type="entry name" value="ABC TRANSPORTER PERMEASE PROTEIN MG189-RELATED-RELATED"/>
    <property type="match status" value="1"/>
</dbReference>
<dbReference type="SUPFAM" id="SSF161098">
    <property type="entry name" value="MetI-like"/>
    <property type="match status" value="1"/>
</dbReference>
<feature type="transmembrane region" description="Helical" evidence="7">
    <location>
        <begin position="164"/>
        <end position="186"/>
    </location>
</feature>
<feature type="transmembrane region" description="Helical" evidence="7">
    <location>
        <begin position="274"/>
        <end position="295"/>
    </location>
</feature>
<dbReference type="RefSeq" id="WP_345632193.1">
    <property type="nucleotide sequence ID" value="NZ_BAABJQ010000013.1"/>
</dbReference>
<proteinExistence type="inferred from homology"/>
<dbReference type="Gene3D" id="1.10.3720.10">
    <property type="entry name" value="MetI-like"/>
    <property type="match status" value="1"/>
</dbReference>
<comment type="similarity">
    <text evidence="7">Belongs to the binding-protein-dependent transport system permease family.</text>
</comment>
<dbReference type="InterPro" id="IPR000515">
    <property type="entry name" value="MetI-like"/>
</dbReference>
<dbReference type="PROSITE" id="PS50928">
    <property type="entry name" value="ABC_TM1"/>
    <property type="match status" value="1"/>
</dbReference>
<dbReference type="InterPro" id="IPR035906">
    <property type="entry name" value="MetI-like_sf"/>
</dbReference>
<feature type="region of interest" description="Disordered" evidence="8">
    <location>
        <begin position="1"/>
        <end position="28"/>
    </location>
</feature>